<sequence length="261" mass="29113">MGCSMELPDLRDIPKHFAVGDPLSGHSVLLPKPGAGLYLGSYCLGAALVISDKDERDIFSFEVLMATYIIEEGPCLCAFSSSRQWAVLPCPDTEELYSYGMPWINDGARAGGCVYWVVHDWEMGYEHILVLTPKPRSSPPSIWHAAACVRSTTGTSRSRSAKGRWLKEDVVKFSSVDGWIDLLTERGSLGGFSNGYAPRIVDAVEGFVFIKRYEALCVFVLNLKEMTMQKLPDREEYYVHALPYRMALSSPLPNFNQEGNR</sequence>
<dbReference type="PANTHER" id="PTHR33207">
    <property type="entry name" value="F-BOX DOMAIN CONTAINING PROTEIN-RELATED"/>
    <property type="match status" value="1"/>
</dbReference>
<evidence type="ECO:0000313" key="2">
    <source>
        <dbReference type="Proteomes" id="UP000095767"/>
    </source>
</evidence>
<organism evidence="1 2">
    <name type="scientific">Dichanthelium oligosanthes</name>
    <dbReference type="NCBI Taxonomy" id="888268"/>
    <lineage>
        <taxon>Eukaryota</taxon>
        <taxon>Viridiplantae</taxon>
        <taxon>Streptophyta</taxon>
        <taxon>Embryophyta</taxon>
        <taxon>Tracheophyta</taxon>
        <taxon>Spermatophyta</taxon>
        <taxon>Magnoliopsida</taxon>
        <taxon>Liliopsida</taxon>
        <taxon>Poales</taxon>
        <taxon>Poaceae</taxon>
        <taxon>PACMAD clade</taxon>
        <taxon>Panicoideae</taxon>
        <taxon>Panicodae</taxon>
        <taxon>Paniceae</taxon>
        <taxon>Dichantheliinae</taxon>
        <taxon>Dichanthelium</taxon>
    </lineage>
</organism>
<protein>
    <submittedName>
        <fullName evidence="1">Uncharacterized protein</fullName>
    </submittedName>
</protein>
<dbReference type="EMBL" id="LWDX02013363">
    <property type="protein sequence ID" value="OEL35064.1"/>
    <property type="molecule type" value="Genomic_DNA"/>
</dbReference>
<dbReference type="OrthoDB" id="679418at2759"/>
<gene>
    <name evidence="1" type="ORF">BAE44_0003917</name>
</gene>
<evidence type="ECO:0000313" key="1">
    <source>
        <dbReference type="EMBL" id="OEL35064.1"/>
    </source>
</evidence>
<dbReference type="AlphaFoldDB" id="A0A1E5WCL3"/>
<dbReference type="Proteomes" id="UP000095767">
    <property type="component" value="Unassembled WGS sequence"/>
</dbReference>
<comment type="caution">
    <text evidence="1">The sequence shown here is derived from an EMBL/GenBank/DDBJ whole genome shotgun (WGS) entry which is preliminary data.</text>
</comment>
<accession>A0A1E5WCL3</accession>
<proteinExistence type="predicted"/>
<name>A0A1E5WCL3_9POAL</name>
<keyword evidence="2" id="KW-1185">Reference proteome</keyword>
<reference evidence="1 2" key="1">
    <citation type="submission" date="2016-09" db="EMBL/GenBank/DDBJ databases">
        <title>The draft genome of Dichanthelium oligosanthes: A C3 panicoid grass species.</title>
        <authorList>
            <person name="Studer A.J."/>
            <person name="Schnable J.C."/>
            <person name="Brutnell T.P."/>
        </authorList>
    </citation>
    <scope>NUCLEOTIDE SEQUENCE [LARGE SCALE GENOMIC DNA]</scope>
    <source>
        <strain evidence="2">cv. Kellogg 1175</strain>
        <tissue evidence="1">Leaf</tissue>
    </source>
</reference>